<evidence type="ECO:0000256" key="14">
    <source>
        <dbReference type="NCBIfam" id="TIGR00228"/>
    </source>
</evidence>
<feature type="binding site" evidence="13">
    <location>
        <position position="31"/>
    </location>
    <ligand>
        <name>Mg(2+)</name>
        <dbReference type="ChEBI" id="CHEBI:18420"/>
        <label>1</label>
    </ligand>
</feature>
<feature type="active site" evidence="13">
    <location>
        <position position="163"/>
    </location>
</feature>
<evidence type="ECO:0000313" key="16">
    <source>
        <dbReference type="Proteomes" id="UP000001036"/>
    </source>
</evidence>
<evidence type="ECO:0000256" key="10">
    <source>
        <dbReference type="ARBA" id="ARBA00023172"/>
    </source>
</evidence>
<name>B3PB57_CELJU</name>
<keyword evidence="16" id="KW-1185">Reference proteome</keyword>
<evidence type="ECO:0000256" key="2">
    <source>
        <dbReference type="ARBA" id="ARBA00022490"/>
    </source>
</evidence>
<evidence type="ECO:0000256" key="9">
    <source>
        <dbReference type="ARBA" id="ARBA00023125"/>
    </source>
</evidence>
<dbReference type="EMBL" id="CP000934">
    <property type="protein sequence ID" value="ACE86038.1"/>
    <property type="molecule type" value="Genomic_DNA"/>
</dbReference>
<dbReference type="GO" id="GO:0005737">
    <property type="term" value="C:cytoplasm"/>
    <property type="evidence" value="ECO:0007669"/>
    <property type="project" value="UniProtKB-SubCell"/>
</dbReference>
<evidence type="ECO:0000256" key="1">
    <source>
        <dbReference type="ARBA" id="ARBA00009518"/>
    </source>
</evidence>
<dbReference type="InterPro" id="IPR036397">
    <property type="entry name" value="RNaseH_sf"/>
</dbReference>
<dbReference type="STRING" id="498211.CJA_1029"/>
<dbReference type="PANTHER" id="PTHR30194:SF3">
    <property type="entry name" value="CROSSOVER JUNCTION ENDODEOXYRIBONUCLEASE RUVC"/>
    <property type="match status" value="1"/>
</dbReference>
<dbReference type="EC" id="3.1.21.10" evidence="13 14"/>
<dbReference type="NCBIfam" id="NF000711">
    <property type="entry name" value="PRK00039.2-1"/>
    <property type="match status" value="1"/>
</dbReference>
<feature type="binding site" evidence="13">
    <location>
        <position position="91"/>
    </location>
    <ligand>
        <name>Mg(2+)</name>
        <dbReference type="ChEBI" id="CHEBI:18420"/>
        <label>2</label>
    </ligand>
</feature>
<dbReference type="Gene3D" id="3.30.420.10">
    <property type="entry name" value="Ribonuclease H-like superfamily/Ribonuclease H"/>
    <property type="match status" value="1"/>
</dbReference>
<evidence type="ECO:0000256" key="7">
    <source>
        <dbReference type="ARBA" id="ARBA00022801"/>
    </source>
</evidence>
<keyword evidence="9 13" id="KW-0238">DNA-binding</keyword>
<comment type="subunit">
    <text evidence="13">Homodimer which binds Holliday junction (HJ) DNA. The HJ becomes 2-fold symmetrical on binding to RuvC with unstacked arms; it has a different conformation from HJ DNA in complex with RuvA. In the full resolvosome a probable DNA-RuvA(4)-RuvB(12)-RuvC(2) complex forms which resolves the HJ.</text>
</comment>
<dbReference type="HOGENOM" id="CLU_091257_2_1_6"/>
<dbReference type="PANTHER" id="PTHR30194">
    <property type="entry name" value="CROSSOVER JUNCTION ENDODEOXYRIBONUCLEASE RUVC"/>
    <property type="match status" value="1"/>
</dbReference>
<keyword evidence="11 13" id="KW-0234">DNA repair</keyword>
<gene>
    <name evidence="13 15" type="primary">ruvC</name>
    <name evidence="15" type="ordered locus">CJA_1029</name>
</gene>
<comment type="cofactor">
    <cofactor evidence="13">
        <name>Mg(2+)</name>
        <dbReference type="ChEBI" id="CHEBI:18420"/>
    </cofactor>
    <text evidence="13">Binds 2 Mg(2+) ion per subunit.</text>
</comment>
<dbReference type="GO" id="GO:0000287">
    <property type="term" value="F:magnesium ion binding"/>
    <property type="evidence" value="ECO:0007669"/>
    <property type="project" value="UniProtKB-UniRule"/>
</dbReference>
<evidence type="ECO:0000313" key="15">
    <source>
        <dbReference type="EMBL" id="ACE86038.1"/>
    </source>
</evidence>
<protein>
    <recommendedName>
        <fullName evidence="13 14">Crossover junction endodeoxyribonuclease RuvC</fullName>
        <ecNumber evidence="13 14">3.1.21.10</ecNumber>
    </recommendedName>
    <alternativeName>
        <fullName evidence="13">Holliday junction nuclease RuvC</fullName>
    </alternativeName>
    <alternativeName>
        <fullName evidence="13">Holliday junction resolvase RuvC</fullName>
    </alternativeName>
</protein>
<dbReference type="GO" id="GO:0006310">
    <property type="term" value="P:DNA recombination"/>
    <property type="evidence" value="ECO:0007669"/>
    <property type="project" value="UniProtKB-UniRule"/>
</dbReference>
<evidence type="ECO:0000256" key="5">
    <source>
        <dbReference type="ARBA" id="ARBA00022759"/>
    </source>
</evidence>
<feature type="active site" evidence="13">
    <location>
        <position position="31"/>
    </location>
</feature>
<dbReference type="PRINTS" id="PR00696">
    <property type="entry name" value="RSOLVASERUVC"/>
</dbReference>
<comment type="function">
    <text evidence="13">The RuvA-RuvB-RuvC complex processes Holliday junction (HJ) DNA during genetic recombination and DNA repair. Endonuclease that resolves HJ intermediates. Cleaves cruciform DNA by making single-stranded nicks across the HJ at symmetrical positions within the homologous arms, yielding a 5'-phosphate and a 3'-hydroxyl group; requires a central core of homology in the junction. The consensus cleavage sequence is 5'-(A/T)TT(C/G)-3'. Cleavage occurs on the 3'-side of the TT dinucleotide at the point of strand exchange. HJ branch migration catalyzed by RuvA-RuvB allows RuvC to scan DNA until it finds its consensus sequence, where it cleaves and resolves the cruciform DNA.</text>
</comment>
<dbReference type="GO" id="GO:0048476">
    <property type="term" value="C:Holliday junction resolvase complex"/>
    <property type="evidence" value="ECO:0007669"/>
    <property type="project" value="UniProtKB-UniRule"/>
</dbReference>
<dbReference type="InterPro" id="IPR002176">
    <property type="entry name" value="X-over_junc_endoDNase_RuvC"/>
</dbReference>
<dbReference type="PROSITE" id="PS01321">
    <property type="entry name" value="RUVC"/>
    <property type="match status" value="1"/>
</dbReference>
<keyword evidence="10 13" id="KW-0233">DNA recombination</keyword>
<dbReference type="NCBIfam" id="TIGR00228">
    <property type="entry name" value="ruvC"/>
    <property type="match status" value="1"/>
</dbReference>
<dbReference type="KEGG" id="cja:CJA_1029"/>
<evidence type="ECO:0000256" key="8">
    <source>
        <dbReference type="ARBA" id="ARBA00022842"/>
    </source>
</evidence>
<dbReference type="GO" id="GO:0006281">
    <property type="term" value="P:DNA repair"/>
    <property type="evidence" value="ECO:0007669"/>
    <property type="project" value="UniProtKB-UniRule"/>
</dbReference>
<sequence>MAALSCGRHRATLPSSILYIDTTMALILGIDPGSRKTGFGIINLLGGKSEYVTSGVIRMRDDDELPVRLKVIFDSLTQIIERYTPQEMAIEQVFMAKNAASALKLGQARGAAIVAAAAQNLPVSEYEARKVKQSVVGNGAADKLQVQHMVKTLLRLPAAPQEDAADALAVALCHANTQQHLIRMAGSSSFRRGRII</sequence>
<comment type="subcellular location">
    <subcellularLocation>
        <location evidence="13">Cytoplasm</location>
    </subcellularLocation>
</comment>
<feature type="active site" evidence="13">
    <location>
        <position position="91"/>
    </location>
</feature>
<keyword evidence="6 13" id="KW-0227">DNA damage</keyword>
<dbReference type="CDD" id="cd16962">
    <property type="entry name" value="RuvC"/>
    <property type="match status" value="1"/>
</dbReference>
<evidence type="ECO:0000256" key="12">
    <source>
        <dbReference type="ARBA" id="ARBA00029354"/>
    </source>
</evidence>
<reference evidence="15 16" key="1">
    <citation type="journal article" date="2008" name="J. Bacteriol.">
        <title>Insights into plant cell wall degradation from the genome sequence of the soil bacterium Cellvibrio japonicus.</title>
        <authorList>
            <person name="Deboy R.T."/>
            <person name="Mongodin E.F."/>
            <person name="Fouts D.E."/>
            <person name="Tailford L.E."/>
            <person name="Khouri H."/>
            <person name="Emerson J.B."/>
            <person name="Mohamoud Y."/>
            <person name="Watkins K."/>
            <person name="Henrissat B."/>
            <person name="Gilbert H.J."/>
            <person name="Nelson K.E."/>
        </authorList>
    </citation>
    <scope>NUCLEOTIDE SEQUENCE [LARGE SCALE GENOMIC DNA]</scope>
    <source>
        <strain evidence="15 16">Ueda107</strain>
    </source>
</reference>
<evidence type="ECO:0000256" key="13">
    <source>
        <dbReference type="HAMAP-Rule" id="MF_00034"/>
    </source>
</evidence>
<dbReference type="eggNOG" id="COG0817">
    <property type="taxonomic scope" value="Bacteria"/>
</dbReference>
<evidence type="ECO:0000256" key="11">
    <source>
        <dbReference type="ARBA" id="ARBA00023204"/>
    </source>
</evidence>
<evidence type="ECO:0000256" key="3">
    <source>
        <dbReference type="ARBA" id="ARBA00022722"/>
    </source>
</evidence>
<feature type="binding site" evidence="13">
    <location>
        <position position="163"/>
    </location>
    <ligand>
        <name>Mg(2+)</name>
        <dbReference type="ChEBI" id="CHEBI:18420"/>
        <label>1</label>
    </ligand>
</feature>
<evidence type="ECO:0000256" key="6">
    <source>
        <dbReference type="ARBA" id="ARBA00022763"/>
    </source>
</evidence>
<dbReference type="Proteomes" id="UP000001036">
    <property type="component" value="Chromosome"/>
</dbReference>
<dbReference type="AlphaFoldDB" id="B3PB57"/>
<evidence type="ECO:0000256" key="4">
    <source>
        <dbReference type="ARBA" id="ARBA00022723"/>
    </source>
</evidence>
<keyword evidence="8 13" id="KW-0460">Magnesium</keyword>
<organism evidence="15 16">
    <name type="scientific">Cellvibrio japonicus (strain Ueda107)</name>
    <name type="common">Pseudomonas fluorescens subsp. cellulosa</name>
    <dbReference type="NCBI Taxonomy" id="498211"/>
    <lineage>
        <taxon>Bacteria</taxon>
        <taxon>Pseudomonadati</taxon>
        <taxon>Pseudomonadota</taxon>
        <taxon>Gammaproteobacteria</taxon>
        <taxon>Cellvibrionales</taxon>
        <taxon>Cellvibrionaceae</taxon>
        <taxon>Cellvibrio</taxon>
    </lineage>
</organism>
<keyword evidence="5 13" id="KW-0255">Endonuclease</keyword>
<keyword evidence="2 13" id="KW-0963">Cytoplasm</keyword>
<dbReference type="InterPro" id="IPR020563">
    <property type="entry name" value="X-over_junc_endoDNase_Mg_BS"/>
</dbReference>
<dbReference type="GO" id="GO:0008821">
    <property type="term" value="F:crossover junction DNA endonuclease activity"/>
    <property type="evidence" value="ECO:0007669"/>
    <property type="project" value="UniProtKB-UniRule"/>
</dbReference>
<dbReference type="Pfam" id="PF02075">
    <property type="entry name" value="RuvC"/>
    <property type="match status" value="1"/>
</dbReference>
<keyword evidence="3 13" id="KW-0540">Nuclease</keyword>
<dbReference type="InterPro" id="IPR012337">
    <property type="entry name" value="RNaseH-like_sf"/>
</dbReference>
<dbReference type="FunFam" id="3.30.420.10:FF:000002">
    <property type="entry name" value="Crossover junction endodeoxyribonuclease RuvC"/>
    <property type="match status" value="1"/>
</dbReference>
<dbReference type="SUPFAM" id="SSF53098">
    <property type="entry name" value="Ribonuclease H-like"/>
    <property type="match status" value="1"/>
</dbReference>
<keyword evidence="7 13" id="KW-0378">Hydrolase</keyword>
<dbReference type="GO" id="GO:0003677">
    <property type="term" value="F:DNA binding"/>
    <property type="evidence" value="ECO:0007669"/>
    <property type="project" value="UniProtKB-KW"/>
</dbReference>
<proteinExistence type="inferred from homology"/>
<keyword evidence="4 13" id="KW-0479">Metal-binding</keyword>
<comment type="similarity">
    <text evidence="1 13">Belongs to the RuvC family.</text>
</comment>
<dbReference type="HAMAP" id="MF_00034">
    <property type="entry name" value="RuvC"/>
    <property type="match status" value="1"/>
</dbReference>
<accession>B3PB57</accession>
<comment type="catalytic activity">
    <reaction evidence="12 13">
        <text>Endonucleolytic cleavage at a junction such as a reciprocal single-stranded crossover between two homologous DNA duplexes (Holliday junction).</text>
        <dbReference type="EC" id="3.1.21.10"/>
    </reaction>
</comment>